<accession>A0A3P1SGW6</accession>
<name>A0A3P1SGW6_9ACTO</name>
<dbReference type="SUPFAM" id="SSF56281">
    <property type="entry name" value="Metallo-hydrolase/oxidoreductase"/>
    <property type="match status" value="1"/>
</dbReference>
<comment type="cofactor">
    <cofactor evidence="1">
        <name>Zn(2+)</name>
        <dbReference type="ChEBI" id="CHEBI:29105"/>
    </cofactor>
</comment>
<dbReference type="GO" id="GO:0016787">
    <property type="term" value="F:hydrolase activity"/>
    <property type="evidence" value="ECO:0007669"/>
    <property type="project" value="UniProtKB-KW"/>
</dbReference>
<dbReference type="SMART" id="SM00849">
    <property type="entry name" value="Lactamase_B"/>
    <property type="match status" value="1"/>
</dbReference>
<evidence type="ECO:0000259" key="5">
    <source>
        <dbReference type="SMART" id="SM00849"/>
    </source>
</evidence>
<reference evidence="6 7" key="1">
    <citation type="submission" date="2018-11" db="EMBL/GenBank/DDBJ databases">
        <title>Genomes From Bacteria Associated with the Canine Oral Cavity: a Test Case for Automated Genome-Based Taxonomic Assignment.</title>
        <authorList>
            <person name="Coil D.A."/>
            <person name="Jospin G."/>
            <person name="Darling A.E."/>
            <person name="Wallis C."/>
            <person name="Davis I.J."/>
            <person name="Harris S."/>
            <person name="Eisen J.A."/>
            <person name="Holcombe L.J."/>
            <person name="O'Flynn C."/>
        </authorList>
    </citation>
    <scope>NUCLEOTIDE SEQUENCE [LARGE SCALE GENOMIC DNA]</scope>
    <source>
        <strain evidence="6 7">OH770</strain>
    </source>
</reference>
<dbReference type="OrthoDB" id="2971563at2"/>
<dbReference type="Pfam" id="PF00753">
    <property type="entry name" value="Lactamase_B"/>
    <property type="match status" value="1"/>
</dbReference>
<protein>
    <submittedName>
        <fullName evidence="6">MBL fold metallo-hydrolase</fullName>
    </submittedName>
</protein>
<keyword evidence="2" id="KW-0479">Metal-binding</keyword>
<gene>
    <name evidence="6" type="ORF">EII11_00930</name>
</gene>
<dbReference type="PANTHER" id="PTHR46233">
    <property type="entry name" value="HYDROXYACYLGLUTATHIONE HYDROLASE GLOC"/>
    <property type="match status" value="1"/>
</dbReference>
<dbReference type="CDD" id="cd06262">
    <property type="entry name" value="metallo-hydrolase-like_MBL-fold"/>
    <property type="match status" value="1"/>
</dbReference>
<evidence type="ECO:0000256" key="4">
    <source>
        <dbReference type="ARBA" id="ARBA00022833"/>
    </source>
</evidence>
<comment type="caution">
    <text evidence="6">The sequence shown here is derived from an EMBL/GenBank/DDBJ whole genome shotgun (WGS) entry which is preliminary data.</text>
</comment>
<sequence>MRLHVIPTPFYAANCVIIVPDGSTTACVVDPSAGVIDTIARILADEERTVGAVLCTHGHADHVWEAAAAASLNEDDSQVPVYIPGPDRYRMDDPLAHTPAPPQITAMLGEWRKPEDLRDFPAGSVELLDGLWMKMVPAPGHTEGSAVFIGHCDITVVVDGREVTSSTTPVPWALSGDVIFAGSVGRTDLPGGDETQMRHSLRTISNALDPQTFMIPGHGPVTTLAEEIATNPYLSRARQIG</sequence>
<dbReference type="AlphaFoldDB" id="A0A3P1SGW6"/>
<evidence type="ECO:0000256" key="3">
    <source>
        <dbReference type="ARBA" id="ARBA00022801"/>
    </source>
</evidence>
<dbReference type="EMBL" id="RQZF01000001">
    <property type="protein sequence ID" value="RRC96256.1"/>
    <property type="molecule type" value="Genomic_DNA"/>
</dbReference>
<dbReference type="PANTHER" id="PTHR46233:SF3">
    <property type="entry name" value="HYDROXYACYLGLUTATHIONE HYDROLASE GLOC"/>
    <property type="match status" value="1"/>
</dbReference>
<organism evidence="6 7">
    <name type="scientific">Schaalia canis</name>
    <dbReference type="NCBI Taxonomy" id="100469"/>
    <lineage>
        <taxon>Bacteria</taxon>
        <taxon>Bacillati</taxon>
        <taxon>Actinomycetota</taxon>
        <taxon>Actinomycetes</taxon>
        <taxon>Actinomycetales</taxon>
        <taxon>Actinomycetaceae</taxon>
        <taxon>Schaalia</taxon>
    </lineage>
</organism>
<dbReference type="InterPro" id="IPR051453">
    <property type="entry name" value="MBL_Glyoxalase_II"/>
</dbReference>
<evidence type="ECO:0000256" key="2">
    <source>
        <dbReference type="ARBA" id="ARBA00022723"/>
    </source>
</evidence>
<dbReference type="Proteomes" id="UP000280444">
    <property type="component" value="Unassembled WGS sequence"/>
</dbReference>
<keyword evidence="4" id="KW-0862">Zinc</keyword>
<dbReference type="InterPro" id="IPR001279">
    <property type="entry name" value="Metallo-B-lactamas"/>
</dbReference>
<evidence type="ECO:0000256" key="1">
    <source>
        <dbReference type="ARBA" id="ARBA00001947"/>
    </source>
</evidence>
<dbReference type="GO" id="GO:0046872">
    <property type="term" value="F:metal ion binding"/>
    <property type="evidence" value="ECO:0007669"/>
    <property type="project" value="UniProtKB-KW"/>
</dbReference>
<dbReference type="InterPro" id="IPR036866">
    <property type="entry name" value="RibonucZ/Hydroxyglut_hydro"/>
</dbReference>
<dbReference type="Gene3D" id="3.60.15.10">
    <property type="entry name" value="Ribonuclease Z/Hydroxyacylglutathione hydrolase-like"/>
    <property type="match status" value="1"/>
</dbReference>
<keyword evidence="7" id="KW-1185">Reference proteome</keyword>
<feature type="domain" description="Metallo-beta-lactamase" evidence="5">
    <location>
        <begin position="12"/>
        <end position="218"/>
    </location>
</feature>
<evidence type="ECO:0000313" key="6">
    <source>
        <dbReference type="EMBL" id="RRC96256.1"/>
    </source>
</evidence>
<proteinExistence type="predicted"/>
<evidence type="ECO:0000313" key="7">
    <source>
        <dbReference type="Proteomes" id="UP000280444"/>
    </source>
</evidence>
<dbReference type="RefSeq" id="WP_124867660.1">
    <property type="nucleotide sequence ID" value="NZ_RQZF01000001.1"/>
</dbReference>
<keyword evidence="3 6" id="KW-0378">Hydrolase</keyword>